<keyword evidence="1" id="KW-0378">Hydrolase</keyword>
<evidence type="ECO:0000256" key="3">
    <source>
        <dbReference type="ARBA" id="ARBA00035306"/>
    </source>
</evidence>
<dbReference type="AlphaFoldDB" id="A0A1G1WPC7"/>
<evidence type="ECO:0000256" key="1">
    <source>
        <dbReference type="ARBA" id="ARBA00022801"/>
    </source>
</evidence>
<dbReference type="Pfam" id="PF10343">
    <property type="entry name" value="Q_salvage"/>
    <property type="match status" value="1"/>
</dbReference>
<accession>A0A1G1WPC7</accession>
<dbReference type="PANTHER" id="PTHR21314:SF0">
    <property type="entry name" value="QUEUOSINE 5'-PHOSPHATE N-GLYCOSYLASE_HYDROLASE"/>
    <property type="match status" value="1"/>
</dbReference>
<reference evidence="6 7" key="1">
    <citation type="journal article" date="2016" name="Nat. Commun.">
        <title>Thousands of microbial genomes shed light on interconnected biogeochemical processes in an aquifer system.</title>
        <authorList>
            <person name="Anantharaman K."/>
            <person name="Brown C.T."/>
            <person name="Hug L.A."/>
            <person name="Sharon I."/>
            <person name="Castelle C.J."/>
            <person name="Probst A.J."/>
            <person name="Thomas B.C."/>
            <person name="Singh A."/>
            <person name="Wilkins M.J."/>
            <person name="Karaoz U."/>
            <person name="Brodie E.L."/>
            <person name="Williams K.H."/>
            <person name="Hubbard S.S."/>
            <person name="Banfield J.F."/>
        </authorList>
    </citation>
    <scope>NUCLEOTIDE SEQUENCE [LARGE SCALE GENOMIC DNA]</scope>
</reference>
<evidence type="ECO:0000256" key="4">
    <source>
        <dbReference type="ARBA" id="ARBA00035393"/>
    </source>
</evidence>
<evidence type="ECO:0000313" key="7">
    <source>
        <dbReference type="Proteomes" id="UP000177821"/>
    </source>
</evidence>
<evidence type="ECO:0000256" key="5">
    <source>
        <dbReference type="ARBA" id="ARBA00048204"/>
    </source>
</evidence>
<evidence type="ECO:0000313" key="6">
    <source>
        <dbReference type="EMBL" id="OGY29461.1"/>
    </source>
</evidence>
<proteinExistence type="inferred from homology"/>
<organism evidence="6 7">
    <name type="scientific">Candidatus Woykebacteria bacterium RIFCSPHIGHO2_02_FULL_43_16b</name>
    <dbReference type="NCBI Taxonomy" id="1802601"/>
    <lineage>
        <taxon>Bacteria</taxon>
        <taxon>Candidatus Woykeibacteriota</taxon>
    </lineage>
</organism>
<name>A0A1G1WPC7_9BACT</name>
<dbReference type="InterPro" id="IPR019438">
    <property type="entry name" value="Q_salvage"/>
</dbReference>
<dbReference type="PANTHER" id="PTHR21314">
    <property type="entry name" value="QUEUOSINE 5'-PHOSPHATE N-GLYCOSYLASE_HYDROLASE-RELATED"/>
    <property type="match status" value="1"/>
</dbReference>
<comment type="caution">
    <text evidence="6">The sequence shown here is derived from an EMBL/GenBank/DDBJ whole genome shotgun (WGS) entry which is preliminary data.</text>
</comment>
<sequence>MFLTRQEILDSLKYVADNASFVKIDSLAIENYVHNFVPTPYTHWTKACPFGYKPQPTYVDEVDFLFLLGNQAFCYWGNPKWTVDYKGENLDGWWAAIACFQRALENNTPILEGNYLASLTIDQTRKLFQGTPDIPLLEERYRMLQKIGQILVEKYSGRFHNFLEKSDRYSLNLTQQIGQVFPGFDDTPTYKGRQVYFYKKAQLVVNDIYNNTLSYPTGIKDISHLTGTADYKIPAIMRQMGMLVYTDDLSDRIDNKIEIPEHSEEEIEIRASQLWAVKTICEMLNQKYPDVIPSVIQDMLWLSTQGKGSLKKPYHLTKTIYY</sequence>
<protein>
    <recommendedName>
        <fullName evidence="3">Queuosine 5'-phosphate N-glycosylase/hydrolase</fullName>
    </recommendedName>
    <alternativeName>
        <fullName evidence="4">Queuosine-nucleotide N-glycosylase/hydrolase</fullName>
    </alternativeName>
</protein>
<dbReference type="GO" id="GO:0006400">
    <property type="term" value="P:tRNA modification"/>
    <property type="evidence" value="ECO:0007669"/>
    <property type="project" value="TreeGrafter"/>
</dbReference>
<evidence type="ECO:0000256" key="2">
    <source>
        <dbReference type="ARBA" id="ARBA00035119"/>
    </source>
</evidence>
<comment type="catalytic activity">
    <reaction evidence="5">
        <text>queuosine 5'-phosphate + H2O = queuine + D-ribose 5-phosphate</text>
        <dbReference type="Rhea" id="RHEA:75387"/>
        <dbReference type="ChEBI" id="CHEBI:15377"/>
        <dbReference type="ChEBI" id="CHEBI:17433"/>
        <dbReference type="ChEBI" id="CHEBI:78346"/>
        <dbReference type="ChEBI" id="CHEBI:194371"/>
    </reaction>
    <physiologicalReaction direction="left-to-right" evidence="5">
        <dbReference type="Rhea" id="RHEA:75388"/>
    </physiologicalReaction>
</comment>
<gene>
    <name evidence="6" type="ORF">A3J50_00650</name>
</gene>
<dbReference type="GO" id="GO:0016787">
    <property type="term" value="F:hydrolase activity"/>
    <property type="evidence" value="ECO:0007669"/>
    <property type="project" value="UniProtKB-KW"/>
</dbReference>
<dbReference type="EMBL" id="MHCX01000024">
    <property type="protein sequence ID" value="OGY29461.1"/>
    <property type="molecule type" value="Genomic_DNA"/>
</dbReference>
<dbReference type="Proteomes" id="UP000177821">
    <property type="component" value="Unassembled WGS sequence"/>
</dbReference>
<comment type="similarity">
    <text evidence="2">Belongs to the QNG1 protein family.</text>
</comment>